<sequence>MADLNEKAAFDHASLKGAESTAEQTPEESEATKKLLRKCDSRLLPPLMVIYFLSFMDRTNIGNAKIQGMTEDLKMTGVDYNMALFVFFIPYIIFEVPSNIIIKRISPSLWLAGITVLWGISTVGMGLVKNVQGLIACRALLGFFEAGIVPGCIYLISMYYRRYEVQWRMSLFFSAAILAGAFSGLLAFAIAKMHDVGGLEAWRWIFILEGLLTVVVGVISKWWIPDWPETASFLNDDERSRLVARLADDSGGARMDHLNKAAWRRILTDWKIYLGTLAYFGIVNNGYAGSFFIPTILREMGYAAERAQVLTIPVYIVATIGCLSSAYLADRMRHRYGFTMFGVVMTSIGYILLLLQHQVPTAARYFALFLLVTGGYITQPVVLGWLSNTMGGHYKRSIASASQVGFGNLGGIVASNVYLTREAPEYWTGLGVSLGMVPIFLFTNLAHCLVASAIMESPDQGPDNLSILNRLPLELLSQVVYTLPNADIKNLRLTCSHLGNASLPRFNRVFISANLRDIEVFTLIANHDRFRFKVAEIIYDDSRFNGPWSRGPRAMNGDTDDLTREPYWFERFYSSIVDAIDTNEKMYQPMPHVKEAFKTRCTEPESYQVYRKLQSQQDEVIASDRDSDALRYGLLRFPNLKRVTVSPAAHGILGRPLYHTPTIRSLPQGLIYPLEHGWLGSTPFEDYHLTGWDETSKRQWRGFCVITKQIARYIRENSTFTLSEFVVESRHLWTGISCRAFDNPASDEYHDLVTIISHPLLRRLELSLACGDESRRNWPSFRSGLLFRALSKAENLQDLRFDTGIPIVSRTWHNFVEYGQNGMPLRSMFPVKDWSNLRRFALSRSFVKQRDVMAFISTLPSSLDSLELSFLSFLPQEGTYRDLLHDMRCNLRWRERLVRDQPTLIVFVVENELRMDGVVIDLSLAAMDYVYRHGENPFVEEQIMEVLEGKGRTVDLLDPAYGERW</sequence>
<feature type="transmembrane region" description="Helical" evidence="8">
    <location>
        <begin position="108"/>
        <end position="128"/>
    </location>
</feature>
<feature type="transmembrane region" description="Helical" evidence="8">
    <location>
        <begin position="335"/>
        <end position="353"/>
    </location>
</feature>
<feature type="transmembrane region" description="Helical" evidence="8">
    <location>
        <begin position="140"/>
        <end position="160"/>
    </location>
</feature>
<feature type="transmembrane region" description="Helical" evidence="8">
    <location>
        <begin position="365"/>
        <end position="386"/>
    </location>
</feature>
<evidence type="ECO:0000313" key="11">
    <source>
        <dbReference type="Proteomes" id="UP000760494"/>
    </source>
</evidence>
<feature type="transmembrane region" description="Helical" evidence="8">
    <location>
        <begin position="272"/>
        <end position="297"/>
    </location>
</feature>
<feature type="transmembrane region" description="Helical" evidence="8">
    <location>
        <begin position="172"/>
        <end position="191"/>
    </location>
</feature>
<dbReference type="CDD" id="cd17327">
    <property type="entry name" value="MFS_FEN2_like"/>
    <property type="match status" value="1"/>
</dbReference>
<evidence type="ECO:0000256" key="2">
    <source>
        <dbReference type="ARBA" id="ARBA00022448"/>
    </source>
</evidence>
<keyword evidence="3 8" id="KW-0812">Transmembrane</keyword>
<dbReference type="EMBL" id="CABFJX010000384">
    <property type="protein sequence ID" value="VTT76477.1"/>
    <property type="molecule type" value="Genomic_DNA"/>
</dbReference>
<dbReference type="Pfam" id="PF07690">
    <property type="entry name" value="MFS_1"/>
    <property type="match status" value="1"/>
</dbReference>
<feature type="transmembrane region" description="Helical" evidence="8">
    <location>
        <begin position="82"/>
        <end position="102"/>
    </location>
</feature>
<evidence type="ECO:0000256" key="5">
    <source>
        <dbReference type="ARBA" id="ARBA00023136"/>
    </source>
</evidence>
<dbReference type="SUPFAM" id="SSF103473">
    <property type="entry name" value="MFS general substrate transporter"/>
    <property type="match status" value="1"/>
</dbReference>
<evidence type="ECO:0000256" key="4">
    <source>
        <dbReference type="ARBA" id="ARBA00022989"/>
    </source>
</evidence>
<dbReference type="GO" id="GO:0016020">
    <property type="term" value="C:membrane"/>
    <property type="evidence" value="ECO:0007669"/>
    <property type="project" value="UniProtKB-SubCell"/>
</dbReference>
<proteinExistence type="predicted"/>
<comment type="subcellular location">
    <subcellularLocation>
        <location evidence="1">Membrane</location>
        <topology evidence="1">Multi-pass membrane protein</topology>
    </subcellularLocation>
</comment>
<protein>
    <recommendedName>
        <fullName evidence="9">Major facilitator superfamily (MFS) profile domain-containing protein</fullName>
    </recommendedName>
</protein>
<dbReference type="Proteomes" id="UP000760494">
    <property type="component" value="Unassembled WGS sequence"/>
</dbReference>
<keyword evidence="6" id="KW-0325">Glycoprotein</keyword>
<dbReference type="Gene3D" id="1.20.1250.20">
    <property type="entry name" value="MFS general substrate transporter like domains"/>
    <property type="match status" value="2"/>
</dbReference>
<gene>
    <name evidence="10" type="ORF">C2S_10397</name>
</gene>
<evidence type="ECO:0000256" key="7">
    <source>
        <dbReference type="SAM" id="MobiDB-lite"/>
    </source>
</evidence>
<evidence type="ECO:0000256" key="3">
    <source>
        <dbReference type="ARBA" id="ARBA00022692"/>
    </source>
</evidence>
<name>A0A9Q9RUH4_FUSFU</name>
<evidence type="ECO:0000259" key="9">
    <source>
        <dbReference type="PROSITE" id="PS50850"/>
    </source>
</evidence>
<dbReference type="InterPro" id="IPR036259">
    <property type="entry name" value="MFS_trans_sf"/>
</dbReference>
<feature type="region of interest" description="Disordered" evidence="7">
    <location>
        <begin position="1"/>
        <end position="31"/>
    </location>
</feature>
<keyword evidence="4 8" id="KW-1133">Transmembrane helix</keyword>
<feature type="transmembrane region" description="Helical" evidence="8">
    <location>
        <begin position="203"/>
        <end position="224"/>
    </location>
</feature>
<keyword evidence="2" id="KW-0813">Transport</keyword>
<dbReference type="PANTHER" id="PTHR43791:SF52">
    <property type="entry name" value="TRANSPORTER, PUTATIVE (AFU_ORTHOLOGUE AFUA_1G11820)-RELATED"/>
    <property type="match status" value="1"/>
</dbReference>
<dbReference type="FunFam" id="1.20.1250.20:FF:000034">
    <property type="entry name" value="MFS general substrate transporter"/>
    <property type="match status" value="1"/>
</dbReference>
<keyword evidence="5 8" id="KW-0472">Membrane</keyword>
<evidence type="ECO:0000256" key="6">
    <source>
        <dbReference type="ARBA" id="ARBA00023180"/>
    </source>
</evidence>
<dbReference type="InterPro" id="IPR011701">
    <property type="entry name" value="MFS"/>
</dbReference>
<dbReference type="AlphaFoldDB" id="A0A9Q9RUH4"/>
<feature type="compositionally biased region" description="Basic and acidic residues" evidence="7">
    <location>
        <begin position="1"/>
        <end position="14"/>
    </location>
</feature>
<feature type="transmembrane region" description="Helical" evidence="8">
    <location>
        <begin position="426"/>
        <end position="446"/>
    </location>
</feature>
<comment type="caution">
    <text evidence="10">The sequence shown here is derived from an EMBL/GenBank/DDBJ whole genome shotgun (WGS) entry which is preliminary data.</text>
</comment>
<feature type="transmembrane region" description="Helical" evidence="8">
    <location>
        <begin position="309"/>
        <end position="329"/>
    </location>
</feature>
<dbReference type="GO" id="GO:0022857">
    <property type="term" value="F:transmembrane transporter activity"/>
    <property type="evidence" value="ECO:0007669"/>
    <property type="project" value="InterPro"/>
</dbReference>
<reference evidence="10" key="1">
    <citation type="submission" date="2019-05" db="EMBL/GenBank/DDBJ databases">
        <authorList>
            <person name="Piombo E."/>
        </authorList>
    </citation>
    <scope>NUCLEOTIDE SEQUENCE</scope>
    <source>
        <strain evidence="10">C2S</strain>
    </source>
</reference>
<dbReference type="PANTHER" id="PTHR43791">
    <property type="entry name" value="PERMEASE-RELATED"/>
    <property type="match status" value="1"/>
</dbReference>
<evidence type="ECO:0000256" key="1">
    <source>
        <dbReference type="ARBA" id="ARBA00004141"/>
    </source>
</evidence>
<dbReference type="PROSITE" id="PS50850">
    <property type="entry name" value="MFS"/>
    <property type="match status" value="1"/>
</dbReference>
<accession>A0A9Q9RUH4</accession>
<dbReference type="InterPro" id="IPR020846">
    <property type="entry name" value="MFS_dom"/>
</dbReference>
<evidence type="ECO:0000256" key="8">
    <source>
        <dbReference type="SAM" id="Phobius"/>
    </source>
</evidence>
<dbReference type="FunFam" id="1.20.1250.20:FF:000068">
    <property type="entry name" value="MFS general substrate transporter"/>
    <property type="match status" value="1"/>
</dbReference>
<organism evidence="10 11">
    <name type="scientific">Fusarium fujikuroi</name>
    <name type="common">Bakanae and foot rot disease fungus</name>
    <name type="synonym">Gibberella fujikuroi</name>
    <dbReference type="NCBI Taxonomy" id="5127"/>
    <lineage>
        <taxon>Eukaryota</taxon>
        <taxon>Fungi</taxon>
        <taxon>Dikarya</taxon>
        <taxon>Ascomycota</taxon>
        <taxon>Pezizomycotina</taxon>
        <taxon>Sordariomycetes</taxon>
        <taxon>Hypocreomycetidae</taxon>
        <taxon>Hypocreales</taxon>
        <taxon>Nectriaceae</taxon>
        <taxon>Fusarium</taxon>
        <taxon>Fusarium fujikuroi species complex</taxon>
    </lineage>
</organism>
<feature type="domain" description="Major facilitator superfamily (MFS) profile" evidence="9">
    <location>
        <begin position="43"/>
        <end position="461"/>
    </location>
</feature>
<evidence type="ECO:0000313" key="10">
    <source>
        <dbReference type="EMBL" id="VTT76477.1"/>
    </source>
</evidence>